<feature type="domain" description="Phosphagen kinase C-terminal" evidence="7">
    <location>
        <begin position="11"/>
        <end position="132"/>
    </location>
</feature>
<dbReference type="GO" id="GO:0046314">
    <property type="term" value="P:phosphocreatine biosynthetic process"/>
    <property type="evidence" value="ECO:0007669"/>
    <property type="project" value="InterPro"/>
</dbReference>
<evidence type="ECO:0000256" key="4">
    <source>
        <dbReference type="ARBA" id="ARBA00022777"/>
    </source>
</evidence>
<keyword evidence="5 6" id="KW-0067">ATP-binding</keyword>
<name>A0AAV2RZV4_MEGNR</name>
<dbReference type="InterPro" id="IPR014746">
    <property type="entry name" value="Gln_synth/guanido_kin_cat_dom"/>
</dbReference>
<evidence type="ECO:0000256" key="5">
    <source>
        <dbReference type="ARBA" id="ARBA00022840"/>
    </source>
</evidence>
<dbReference type="EMBL" id="CAXKWB010036940">
    <property type="protein sequence ID" value="CAL4149293.1"/>
    <property type="molecule type" value="Genomic_DNA"/>
</dbReference>
<accession>A0AAV2RZV4</accession>
<dbReference type="InterPro" id="IPR000749">
    <property type="entry name" value="ATP-guanido_PTrfase"/>
</dbReference>
<feature type="non-terminal residue" evidence="8">
    <location>
        <position position="1"/>
    </location>
</feature>
<evidence type="ECO:0000256" key="2">
    <source>
        <dbReference type="ARBA" id="ARBA00022679"/>
    </source>
</evidence>
<dbReference type="GO" id="GO:0005524">
    <property type="term" value="F:ATP binding"/>
    <property type="evidence" value="ECO:0007669"/>
    <property type="project" value="UniProtKB-UniRule"/>
</dbReference>
<dbReference type="GO" id="GO:0004111">
    <property type="term" value="F:creatine kinase activity"/>
    <property type="evidence" value="ECO:0007669"/>
    <property type="project" value="InterPro"/>
</dbReference>
<reference evidence="8 9" key="1">
    <citation type="submission" date="2024-05" db="EMBL/GenBank/DDBJ databases">
        <authorList>
            <person name="Wallberg A."/>
        </authorList>
    </citation>
    <scope>NUCLEOTIDE SEQUENCE [LARGE SCALE GENOMIC DNA]</scope>
</reference>
<gene>
    <name evidence="8" type="ORF">MNOR_LOCUS30375</name>
</gene>
<proteinExistence type="inferred from homology"/>
<dbReference type="SUPFAM" id="SSF55931">
    <property type="entry name" value="Glutamine synthetase/guanido kinase"/>
    <property type="match status" value="1"/>
</dbReference>
<evidence type="ECO:0000256" key="3">
    <source>
        <dbReference type="ARBA" id="ARBA00022741"/>
    </source>
</evidence>
<dbReference type="EC" id="2.7.3.3" evidence="1"/>
<dbReference type="PROSITE" id="PS51510">
    <property type="entry name" value="PHOSPHAGEN_KINASE_C"/>
    <property type="match status" value="1"/>
</dbReference>
<organism evidence="8 9">
    <name type="scientific">Meganyctiphanes norvegica</name>
    <name type="common">Northern krill</name>
    <name type="synonym">Thysanopoda norvegica</name>
    <dbReference type="NCBI Taxonomy" id="48144"/>
    <lineage>
        <taxon>Eukaryota</taxon>
        <taxon>Metazoa</taxon>
        <taxon>Ecdysozoa</taxon>
        <taxon>Arthropoda</taxon>
        <taxon>Crustacea</taxon>
        <taxon>Multicrustacea</taxon>
        <taxon>Malacostraca</taxon>
        <taxon>Eumalacostraca</taxon>
        <taxon>Eucarida</taxon>
        <taxon>Euphausiacea</taxon>
        <taxon>Euphausiidae</taxon>
        <taxon>Meganyctiphanes</taxon>
    </lineage>
</organism>
<dbReference type="PANTHER" id="PTHR11547">
    <property type="entry name" value="ARGININE OR CREATINE KINASE"/>
    <property type="match status" value="1"/>
</dbReference>
<dbReference type="PANTHER" id="PTHR11547:SF38">
    <property type="entry name" value="ARGININE KINASE 1-RELATED"/>
    <property type="match status" value="1"/>
</dbReference>
<keyword evidence="9" id="KW-1185">Reference proteome</keyword>
<evidence type="ECO:0000256" key="6">
    <source>
        <dbReference type="PROSITE-ProRule" id="PRU00843"/>
    </source>
</evidence>
<dbReference type="Pfam" id="PF00217">
    <property type="entry name" value="ATP-gua_Ptrans"/>
    <property type="match status" value="1"/>
</dbReference>
<dbReference type="GO" id="GO:0004054">
    <property type="term" value="F:arginine kinase activity"/>
    <property type="evidence" value="ECO:0007669"/>
    <property type="project" value="UniProtKB-EC"/>
</dbReference>
<evidence type="ECO:0000259" key="7">
    <source>
        <dbReference type="PROSITE" id="PS51510"/>
    </source>
</evidence>
<protein>
    <recommendedName>
        <fullName evidence="1">arginine kinase</fullName>
        <ecNumber evidence="1">2.7.3.3</ecNumber>
    </recommendedName>
</protein>
<dbReference type="InterPro" id="IPR022414">
    <property type="entry name" value="ATP-guanido_PTrfase_cat"/>
</dbReference>
<dbReference type="GO" id="GO:0005615">
    <property type="term" value="C:extracellular space"/>
    <property type="evidence" value="ECO:0007669"/>
    <property type="project" value="TreeGrafter"/>
</dbReference>
<keyword evidence="3 6" id="KW-0547">Nucleotide-binding</keyword>
<comment type="similarity">
    <text evidence="6">Belongs to the ATP:guanido phosphotransferase family.</text>
</comment>
<evidence type="ECO:0000313" key="8">
    <source>
        <dbReference type="EMBL" id="CAL4149293.1"/>
    </source>
</evidence>
<dbReference type="Proteomes" id="UP001497623">
    <property type="component" value="Unassembled WGS sequence"/>
</dbReference>
<sequence>KIQGNIERGVPVQSVRIRVGRSIDGFGLSPGITQNQRNTVESLMKNAFKKLTGDLEGKYYPLTGMDDNVRQQLVEDHFLFMSGDPNLQVTGMERDWPEGRGIFHNAAKTFLVWVNEEDQLKVISMEMGGDVR</sequence>
<comment type="caution">
    <text evidence="8">The sequence shown here is derived from an EMBL/GenBank/DDBJ whole genome shotgun (WGS) entry which is preliminary data.</text>
</comment>
<feature type="non-terminal residue" evidence="8">
    <location>
        <position position="132"/>
    </location>
</feature>
<evidence type="ECO:0000313" key="9">
    <source>
        <dbReference type="Proteomes" id="UP001497623"/>
    </source>
</evidence>
<feature type="binding site" evidence="6">
    <location>
        <position position="77"/>
    </location>
    <ligand>
        <name>ATP</name>
        <dbReference type="ChEBI" id="CHEBI:30616"/>
    </ligand>
</feature>
<keyword evidence="2 6" id="KW-0808">Transferase</keyword>
<evidence type="ECO:0000256" key="1">
    <source>
        <dbReference type="ARBA" id="ARBA00012230"/>
    </source>
</evidence>
<comment type="caution">
    <text evidence="6">Lacks conserved residue(s) required for the propagation of feature annotation.</text>
</comment>
<feature type="binding site" evidence="6">
    <location>
        <begin position="14"/>
        <end position="18"/>
    </location>
    <ligand>
        <name>ATP</name>
        <dbReference type="ChEBI" id="CHEBI:30616"/>
    </ligand>
</feature>
<dbReference type="Gene3D" id="3.30.590.10">
    <property type="entry name" value="Glutamine synthetase/guanido kinase, catalytic domain"/>
    <property type="match status" value="1"/>
</dbReference>
<keyword evidence="4 6" id="KW-0418">Kinase</keyword>
<dbReference type="AlphaFoldDB" id="A0AAV2RZV4"/>